<dbReference type="AlphaFoldDB" id="A0A3N4J5N1"/>
<gene>
    <name evidence="1" type="ORF">L873DRAFT_1705091</name>
</gene>
<protein>
    <submittedName>
        <fullName evidence="1">Uncharacterized protein</fullName>
    </submittedName>
</protein>
<reference evidence="1 2" key="1">
    <citation type="journal article" date="2018" name="Nat. Ecol. Evol.">
        <title>Pezizomycetes genomes reveal the molecular basis of ectomycorrhizal truffle lifestyle.</title>
        <authorList>
            <person name="Murat C."/>
            <person name="Payen T."/>
            <person name="Noel B."/>
            <person name="Kuo A."/>
            <person name="Morin E."/>
            <person name="Chen J."/>
            <person name="Kohler A."/>
            <person name="Krizsan K."/>
            <person name="Balestrini R."/>
            <person name="Da Silva C."/>
            <person name="Montanini B."/>
            <person name="Hainaut M."/>
            <person name="Levati E."/>
            <person name="Barry K.W."/>
            <person name="Belfiori B."/>
            <person name="Cichocki N."/>
            <person name="Clum A."/>
            <person name="Dockter R.B."/>
            <person name="Fauchery L."/>
            <person name="Guy J."/>
            <person name="Iotti M."/>
            <person name="Le Tacon F."/>
            <person name="Lindquist E.A."/>
            <person name="Lipzen A."/>
            <person name="Malagnac F."/>
            <person name="Mello A."/>
            <person name="Molinier V."/>
            <person name="Miyauchi S."/>
            <person name="Poulain J."/>
            <person name="Riccioni C."/>
            <person name="Rubini A."/>
            <person name="Sitrit Y."/>
            <person name="Splivallo R."/>
            <person name="Traeger S."/>
            <person name="Wang M."/>
            <person name="Zifcakova L."/>
            <person name="Wipf D."/>
            <person name="Zambonelli A."/>
            <person name="Paolocci F."/>
            <person name="Nowrousian M."/>
            <person name="Ottonello S."/>
            <person name="Baldrian P."/>
            <person name="Spatafora J.W."/>
            <person name="Henrissat B."/>
            <person name="Nagy L.G."/>
            <person name="Aury J.M."/>
            <person name="Wincker P."/>
            <person name="Grigoriev I.V."/>
            <person name="Bonfante P."/>
            <person name="Martin F.M."/>
        </authorList>
    </citation>
    <scope>NUCLEOTIDE SEQUENCE [LARGE SCALE GENOMIC DNA]</scope>
    <source>
        <strain evidence="1 2">120613-1</strain>
    </source>
</reference>
<dbReference type="EMBL" id="ML120451">
    <property type="protein sequence ID" value="RPA93476.1"/>
    <property type="molecule type" value="Genomic_DNA"/>
</dbReference>
<evidence type="ECO:0000313" key="2">
    <source>
        <dbReference type="Proteomes" id="UP000276215"/>
    </source>
</evidence>
<keyword evidence="2" id="KW-1185">Reference proteome</keyword>
<feature type="non-terminal residue" evidence="1">
    <location>
        <position position="1"/>
    </location>
</feature>
<organism evidence="1 2">
    <name type="scientific">Choiromyces venosus 120613-1</name>
    <dbReference type="NCBI Taxonomy" id="1336337"/>
    <lineage>
        <taxon>Eukaryota</taxon>
        <taxon>Fungi</taxon>
        <taxon>Dikarya</taxon>
        <taxon>Ascomycota</taxon>
        <taxon>Pezizomycotina</taxon>
        <taxon>Pezizomycetes</taxon>
        <taxon>Pezizales</taxon>
        <taxon>Tuberaceae</taxon>
        <taxon>Choiromyces</taxon>
    </lineage>
</organism>
<dbReference type="Proteomes" id="UP000276215">
    <property type="component" value="Unassembled WGS sequence"/>
</dbReference>
<sequence>IPAFERSFAGCQGLFAFDNTKNYQKYVSDIQWSGNMNLKPGGINTLLMRDGWL</sequence>
<proteinExistence type="predicted"/>
<name>A0A3N4J5N1_9PEZI</name>
<accession>A0A3N4J5N1</accession>
<evidence type="ECO:0000313" key="1">
    <source>
        <dbReference type="EMBL" id="RPA93476.1"/>
    </source>
</evidence>